<name>A0A7J8NWZ8_GOSRA</name>
<evidence type="ECO:0000313" key="3">
    <source>
        <dbReference type="Proteomes" id="UP000593578"/>
    </source>
</evidence>
<evidence type="ECO:0000313" key="2">
    <source>
        <dbReference type="EMBL" id="MBA0581463.1"/>
    </source>
</evidence>
<dbReference type="SUPFAM" id="SSF52540">
    <property type="entry name" value="P-loop containing nucleoside triphosphate hydrolases"/>
    <property type="match status" value="1"/>
</dbReference>
<feature type="non-terminal residue" evidence="2">
    <location>
        <position position="1"/>
    </location>
</feature>
<sequence>TLKSFPQLRPLKEWWSSCQHSEQKVGGILSSLFAYTKAFGPSLISSKAAPKSGTTWLKALSFAIVTRNLYDTSNSPLLTKGPHYCVPNMVGFEHKPDIRQPAKQRPRENEHISIEEAFELFCQGRSVFGPAWDHILAIGKLVKNDRKSFEEEQGGLVKKLIDLCSFENLSNLDVNKTGNDMKTTMRQRTRRSSEKA</sequence>
<dbReference type="EMBL" id="JABEZZ010000002">
    <property type="protein sequence ID" value="MBA0581463.1"/>
    <property type="molecule type" value="Genomic_DNA"/>
</dbReference>
<accession>A0A7J8NWZ8</accession>
<gene>
    <name evidence="2" type="ORF">Gorai_023641</name>
</gene>
<dbReference type="InterPro" id="IPR027417">
    <property type="entry name" value="P-loop_NTPase"/>
</dbReference>
<evidence type="ECO:0000256" key="1">
    <source>
        <dbReference type="SAM" id="MobiDB-lite"/>
    </source>
</evidence>
<proteinExistence type="predicted"/>
<feature type="non-terminal residue" evidence="2">
    <location>
        <position position="196"/>
    </location>
</feature>
<evidence type="ECO:0008006" key="4">
    <source>
        <dbReference type="Google" id="ProtNLM"/>
    </source>
</evidence>
<protein>
    <recommendedName>
        <fullName evidence="4">Sulfotransferase</fullName>
    </recommendedName>
</protein>
<feature type="region of interest" description="Disordered" evidence="1">
    <location>
        <begin position="177"/>
        <end position="196"/>
    </location>
</feature>
<comment type="caution">
    <text evidence="2">The sequence shown here is derived from an EMBL/GenBank/DDBJ whole genome shotgun (WGS) entry which is preliminary data.</text>
</comment>
<dbReference type="Proteomes" id="UP000593578">
    <property type="component" value="Unassembled WGS sequence"/>
</dbReference>
<reference evidence="2 3" key="1">
    <citation type="journal article" date="2019" name="Genome Biol. Evol.">
        <title>Insights into the evolution of the New World diploid cottons (Gossypium, subgenus Houzingenia) based on genome sequencing.</title>
        <authorList>
            <person name="Grover C.E."/>
            <person name="Arick M.A. 2nd"/>
            <person name="Thrash A."/>
            <person name="Conover J.L."/>
            <person name="Sanders W.S."/>
            <person name="Peterson D.G."/>
            <person name="Frelichowski J.E."/>
            <person name="Scheffler J.A."/>
            <person name="Scheffler B.E."/>
            <person name="Wendel J.F."/>
        </authorList>
    </citation>
    <scope>NUCLEOTIDE SEQUENCE [LARGE SCALE GENOMIC DNA]</scope>
    <source>
        <strain evidence="2">8</strain>
        <tissue evidence="2">Leaf</tissue>
    </source>
</reference>
<dbReference type="AlphaFoldDB" id="A0A7J8NWZ8"/>
<dbReference type="Gene3D" id="3.40.50.300">
    <property type="entry name" value="P-loop containing nucleotide triphosphate hydrolases"/>
    <property type="match status" value="2"/>
</dbReference>
<organism evidence="2 3">
    <name type="scientific">Gossypium raimondii</name>
    <name type="common">Peruvian cotton</name>
    <name type="synonym">Gossypium klotzschianum subsp. raimondii</name>
    <dbReference type="NCBI Taxonomy" id="29730"/>
    <lineage>
        <taxon>Eukaryota</taxon>
        <taxon>Viridiplantae</taxon>
        <taxon>Streptophyta</taxon>
        <taxon>Embryophyta</taxon>
        <taxon>Tracheophyta</taxon>
        <taxon>Spermatophyta</taxon>
        <taxon>Magnoliopsida</taxon>
        <taxon>eudicotyledons</taxon>
        <taxon>Gunneridae</taxon>
        <taxon>Pentapetalae</taxon>
        <taxon>rosids</taxon>
        <taxon>malvids</taxon>
        <taxon>Malvales</taxon>
        <taxon>Malvaceae</taxon>
        <taxon>Malvoideae</taxon>
        <taxon>Gossypium</taxon>
    </lineage>
</organism>
<dbReference type="PANTHER" id="PTHR11783">
    <property type="entry name" value="SULFOTRANSFERASE SULT"/>
    <property type="match status" value="1"/>
</dbReference>